<protein>
    <recommendedName>
        <fullName evidence="1">HTH rpiR-type domain-containing protein</fullName>
    </recommendedName>
</protein>
<dbReference type="PANTHER" id="PTHR30514">
    <property type="entry name" value="GLUCOKINASE"/>
    <property type="match status" value="1"/>
</dbReference>
<dbReference type="EMBL" id="CABVHG010000002">
    <property type="protein sequence ID" value="VVM44733.1"/>
    <property type="molecule type" value="Genomic_DNA"/>
</dbReference>
<reference evidence="2 4" key="2">
    <citation type="submission" date="2024-03" db="EMBL/GenBank/DDBJ databases">
        <authorList>
            <person name="Alaster D. Moffat"/>
            <person name="Govind Chandra"/>
            <person name="Andrew W. Truman"/>
        </authorList>
    </citation>
    <scope>NUCLEOTIDE SEQUENCE [LARGE SCALE GENOMIC DNA]</scope>
    <source>
        <strain evidence="2">PS652</strain>
    </source>
</reference>
<feature type="domain" description="HTH rpiR-type" evidence="1">
    <location>
        <begin position="22"/>
        <end position="98"/>
    </location>
</feature>
<evidence type="ECO:0000259" key="1">
    <source>
        <dbReference type="PROSITE" id="PS51071"/>
    </source>
</evidence>
<dbReference type="GO" id="GO:0097367">
    <property type="term" value="F:carbohydrate derivative binding"/>
    <property type="evidence" value="ECO:0007669"/>
    <property type="project" value="InterPro"/>
</dbReference>
<dbReference type="SUPFAM" id="SSF53697">
    <property type="entry name" value="SIS domain"/>
    <property type="match status" value="1"/>
</dbReference>
<sequence>MTENIHFLFPRATAFEYRPVSQPIKQRLEHSLHNASASGRKIASYMLAHLTDLPFETSASLAAKIGVSESSVGRFCRSLGYEHLKALKHDLKDDLGEGPWLVGDRLQEFRQQHGKDAAGLARSLEQEVGALVRVYEYSRTPAWSTVSQRLAQRRKVFVAGFQTERGIAQCMAHLLQYLRDGVQVVDGSAGHFGEVLLSDPADCALVVFEARRYSRHALNLCRKAHAAGIPVTLVTDTFCDWADANASEVFRIPTEFNLFWESTATMLSWVHLMVNEVCKKLGPDVEKRLEATAALHNEFVGYTSTSKQ</sequence>
<dbReference type="InterPro" id="IPR047640">
    <property type="entry name" value="RpiR-like"/>
</dbReference>
<proteinExistence type="predicted"/>
<dbReference type="InterPro" id="IPR036388">
    <property type="entry name" value="WH-like_DNA-bd_sf"/>
</dbReference>
<dbReference type="Pfam" id="PF01380">
    <property type="entry name" value="SIS"/>
    <property type="match status" value="1"/>
</dbReference>
<dbReference type="GO" id="GO:0003677">
    <property type="term" value="F:DNA binding"/>
    <property type="evidence" value="ECO:0007669"/>
    <property type="project" value="InterPro"/>
</dbReference>
<accession>A0A5E6PMU2</accession>
<dbReference type="InterPro" id="IPR009057">
    <property type="entry name" value="Homeodomain-like_sf"/>
</dbReference>
<dbReference type="EMBL" id="OZ024668">
    <property type="protein sequence ID" value="CAK9889517.1"/>
    <property type="molecule type" value="Genomic_DNA"/>
</dbReference>
<evidence type="ECO:0000313" key="2">
    <source>
        <dbReference type="EMBL" id="CAK9889517.1"/>
    </source>
</evidence>
<dbReference type="InterPro" id="IPR001347">
    <property type="entry name" value="SIS_dom"/>
</dbReference>
<dbReference type="SUPFAM" id="SSF46689">
    <property type="entry name" value="Homeodomain-like"/>
    <property type="match status" value="1"/>
</dbReference>
<dbReference type="Proteomes" id="UP000326595">
    <property type="component" value="Chromosome"/>
</dbReference>
<gene>
    <name evidence="3" type="ORF">PS652_00458</name>
    <name evidence="2" type="ORF">PS652_02346</name>
</gene>
<organism evidence="3">
    <name type="scientific">Pseudomonas fluorescens</name>
    <dbReference type="NCBI Taxonomy" id="294"/>
    <lineage>
        <taxon>Bacteria</taxon>
        <taxon>Pseudomonadati</taxon>
        <taxon>Pseudomonadota</taxon>
        <taxon>Gammaproteobacteria</taxon>
        <taxon>Pseudomonadales</taxon>
        <taxon>Pseudomonadaceae</taxon>
        <taxon>Pseudomonas</taxon>
    </lineage>
</organism>
<dbReference type="PROSITE" id="PS51071">
    <property type="entry name" value="HTH_RPIR"/>
    <property type="match status" value="1"/>
</dbReference>
<evidence type="ECO:0000313" key="3">
    <source>
        <dbReference type="EMBL" id="VVM44733.1"/>
    </source>
</evidence>
<dbReference type="GO" id="GO:0003700">
    <property type="term" value="F:DNA-binding transcription factor activity"/>
    <property type="evidence" value="ECO:0007669"/>
    <property type="project" value="InterPro"/>
</dbReference>
<dbReference type="Gene3D" id="3.40.50.10490">
    <property type="entry name" value="Glucose-6-phosphate isomerase like protein, domain 1"/>
    <property type="match status" value="1"/>
</dbReference>
<dbReference type="InterPro" id="IPR000281">
    <property type="entry name" value="HTH_RpiR"/>
</dbReference>
<dbReference type="AlphaFoldDB" id="A0A5E6PMU2"/>
<dbReference type="PANTHER" id="PTHR30514:SF18">
    <property type="entry name" value="RPIR-FAMILY TRANSCRIPTIONAL REGULATOR"/>
    <property type="match status" value="1"/>
</dbReference>
<evidence type="ECO:0000313" key="4">
    <source>
        <dbReference type="Proteomes" id="UP000326595"/>
    </source>
</evidence>
<dbReference type="GO" id="GO:1901135">
    <property type="term" value="P:carbohydrate derivative metabolic process"/>
    <property type="evidence" value="ECO:0007669"/>
    <property type="project" value="InterPro"/>
</dbReference>
<dbReference type="InterPro" id="IPR046348">
    <property type="entry name" value="SIS_dom_sf"/>
</dbReference>
<dbReference type="Pfam" id="PF01418">
    <property type="entry name" value="HTH_6"/>
    <property type="match status" value="1"/>
</dbReference>
<dbReference type="Gene3D" id="1.10.10.10">
    <property type="entry name" value="Winged helix-like DNA-binding domain superfamily/Winged helix DNA-binding domain"/>
    <property type="match status" value="1"/>
</dbReference>
<name>A0A5E6PMU2_PSEFL</name>
<reference evidence="3" key="1">
    <citation type="submission" date="2019-09" db="EMBL/GenBank/DDBJ databases">
        <authorList>
            <person name="Chandra G."/>
            <person name="Truman W A."/>
        </authorList>
    </citation>
    <scope>NUCLEOTIDE SEQUENCE [LARGE SCALE GENOMIC DNA]</scope>
    <source>
        <strain evidence="3">PS652</strain>
    </source>
</reference>